<keyword evidence="1 9" id="KW-0479">Metal-binding</keyword>
<dbReference type="PANTHER" id="PTHR31992">
    <property type="entry name" value="DOF ZINC FINGER PROTEIN DOF1.4-RELATED"/>
    <property type="match status" value="1"/>
</dbReference>
<comment type="function">
    <text evidence="9">Transcription factor that binds specifically to a 5'-AA[AG]G-3' consensus core sequence.</text>
</comment>
<accession>A0A103YB66</accession>
<keyword evidence="13" id="KW-1185">Reference proteome</keyword>
<feature type="region of interest" description="Disordered" evidence="10">
    <location>
        <begin position="54"/>
        <end position="112"/>
    </location>
</feature>
<keyword evidence="6 9" id="KW-0804">Transcription</keyword>
<organism evidence="12 13">
    <name type="scientific">Cynara cardunculus var. scolymus</name>
    <name type="common">Globe artichoke</name>
    <name type="synonym">Cynara scolymus</name>
    <dbReference type="NCBI Taxonomy" id="59895"/>
    <lineage>
        <taxon>Eukaryota</taxon>
        <taxon>Viridiplantae</taxon>
        <taxon>Streptophyta</taxon>
        <taxon>Embryophyta</taxon>
        <taxon>Tracheophyta</taxon>
        <taxon>Spermatophyta</taxon>
        <taxon>Magnoliopsida</taxon>
        <taxon>eudicotyledons</taxon>
        <taxon>Gunneridae</taxon>
        <taxon>Pentapetalae</taxon>
        <taxon>asterids</taxon>
        <taxon>campanulids</taxon>
        <taxon>Asterales</taxon>
        <taxon>Asteraceae</taxon>
        <taxon>Carduoideae</taxon>
        <taxon>Cardueae</taxon>
        <taxon>Carduinae</taxon>
        <taxon>Cynara</taxon>
    </lineage>
</organism>
<keyword evidence="4 9" id="KW-0805">Transcription regulation</keyword>
<comment type="subcellular location">
    <subcellularLocation>
        <location evidence="8 9">Nucleus</location>
    </subcellularLocation>
</comment>
<dbReference type="Gramene" id="KVI05879">
    <property type="protein sequence ID" value="KVI05879"/>
    <property type="gene ID" value="Ccrd_015755"/>
</dbReference>
<evidence type="ECO:0000256" key="10">
    <source>
        <dbReference type="SAM" id="MobiDB-lite"/>
    </source>
</evidence>
<dbReference type="GO" id="GO:0005634">
    <property type="term" value="C:nucleus"/>
    <property type="evidence" value="ECO:0007669"/>
    <property type="project" value="UniProtKB-SubCell"/>
</dbReference>
<evidence type="ECO:0000313" key="13">
    <source>
        <dbReference type="Proteomes" id="UP000243975"/>
    </source>
</evidence>
<evidence type="ECO:0000256" key="3">
    <source>
        <dbReference type="ARBA" id="ARBA00022833"/>
    </source>
</evidence>
<evidence type="ECO:0000256" key="2">
    <source>
        <dbReference type="ARBA" id="ARBA00022771"/>
    </source>
</evidence>
<protein>
    <recommendedName>
        <fullName evidence="9">Dof zinc finger protein</fullName>
    </recommendedName>
</protein>
<dbReference type="InterPro" id="IPR003851">
    <property type="entry name" value="Znf_Dof"/>
</dbReference>
<name>A0A103YB66_CYNCS</name>
<dbReference type="PROSITE" id="PS50884">
    <property type="entry name" value="ZF_DOF_2"/>
    <property type="match status" value="1"/>
</dbReference>
<comment type="caution">
    <text evidence="12">The sequence shown here is derived from an EMBL/GenBank/DDBJ whole genome shotgun (WGS) entry which is preliminary data.</text>
</comment>
<dbReference type="STRING" id="59895.A0A103YB66"/>
<dbReference type="AlphaFoldDB" id="A0A103YB66"/>
<keyword evidence="3 9" id="KW-0862">Zinc</keyword>
<keyword evidence="5 8" id="KW-0238">DNA-binding</keyword>
<dbReference type="PROSITE" id="PS01361">
    <property type="entry name" value="ZF_DOF_1"/>
    <property type="match status" value="1"/>
</dbReference>
<dbReference type="EMBL" id="LEKV01001859">
    <property type="protein sequence ID" value="KVI05879.1"/>
    <property type="molecule type" value="Genomic_DNA"/>
</dbReference>
<reference evidence="12 13" key="1">
    <citation type="journal article" date="2016" name="Sci. Rep.">
        <title>The genome sequence of the outbreeding globe artichoke constructed de novo incorporating a phase-aware low-pass sequencing strategy of F1 progeny.</title>
        <authorList>
            <person name="Scaglione D."/>
            <person name="Reyes-Chin-Wo S."/>
            <person name="Acquadro A."/>
            <person name="Froenicke L."/>
            <person name="Portis E."/>
            <person name="Beitel C."/>
            <person name="Tirone M."/>
            <person name="Mauro R."/>
            <person name="Lo Monaco A."/>
            <person name="Mauromicale G."/>
            <person name="Faccioli P."/>
            <person name="Cattivelli L."/>
            <person name="Rieseberg L."/>
            <person name="Michelmore R."/>
            <person name="Lanteri S."/>
        </authorList>
    </citation>
    <scope>NUCLEOTIDE SEQUENCE [LARGE SCALE GENOMIC DNA]</scope>
    <source>
        <strain evidence="12">2C</strain>
    </source>
</reference>
<evidence type="ECO:0000259" key="11">
    <source>
        <dbReference type="PROSITE" id="PS50884"/>
    </source>
</evidence>
<feature type="compositionally biased region" description="Polar residues" evidence="10">
    <location>
        <begin position="195"/>
        <end position="204"/>
    </location>
</feature>
<evidence type="ECO:0000256" key="6">
    <source>
        <dbReference type="ARBA" id="ARBA00023163"/>
    </source>
</evidence>
<dbReference type="GO" id="GO:0008270">
    <property type="term" value="F:zinc ion binding"/>
    <property type="evidence" value="ECO:0007669"/>
    <property type="project" value="UniProtKB-KW"/>
</dbReference>
<proteinExistence type="predicted"/>
<dbReference type="PANTHER" id="PTHR31992:SF62">
    <property type="entry name" value="DOF ZINC FINGER PROTEIN DOF3.1"/>
    <property type="match status" value="1"/>
</dbReference>
<keyword evidence="7 8" id="KW-0539">Nucleus</keyword>
<feature type="compositionally biased region" description="Pro residues" evidence="10">
    <location>
        <begin position="82"/>
        <end position="93"/>
    </location>
</feature>
<gene>
    <name evidence="12" type="ORF">Ccrd_015755</name>
</gene>
<dbReference type="Proteomes" id="UP000243975">
    <property type="component" value="Unassembled WGS sequence"/>
</dbReference>
<keyword evidence="2 8" id="KW-0863">Zinc-finger</keyword>
<dbReference type="GO" id="GO:0003677">
    <property type="term" value="F:DNA binding"/>
    <property type="evidence" value="ECO:0007669"/>
    <property type="project" value="UniProtKB-UniRule"/>
</dbReference>
<evidence type="ECO:0000256" key="7">
    <source>
        <dbReference type="ARBA" id="ARBA00023242"/>
    </source>
</evidence>
<sequence length="204" mass="22221">MSMNPQFPENEHLNCPRCDSSNTKFCYYNNYNLLQPRHFCKNCRRYWTKGGTLRNIPVGGGTRKINKRSPISSKRPADSSPPTSPATTPPPPSASGESETERSGIFSYGNNQRKLDGGSFNLMMRSNHRMQYGSFVDGLRSNLGGGSEEDGLIGTPASDVYQKKHLSLNDEGGSGGGREESSGWNGGGNGWPNLSIFTPGSNLH</sequence>
<evidence type="ECO:0000313" key="12">
    <source>
        <dbReference type="EMBL" id="KVI05879.1"/>
    </source>
</evidence>
<evidence type="ECO:0000256" key="1">
    <source>
        <dbReference type="ARBA" id="ARBA00022723"/>
    </source>
</evidence>
<feature type="region of interest" description="Disordered" evidence="10">
    <location>
        <begin position="167"/>
        <end position="204"/>
    </location>
</feature>
<evidence type="ECO:0000256" key="9">
    <source>
        <dbReference type="RuleBase" id="RU369094"/>
    </source>
</evidence>
<evidence type="ECO:0000256" key="8">
    <source>
        <dbReference type="PROSITE-ProRule" id="PRU00071"/>
    </source>
</evidence>
<evidence type="ECO:0000256" key="5">
    <source>
        <dbReference type="ARBA" id="ARBA00023125"/>
    </source>
</evidence>
<evidence type="ECO:0000256" key="4">
    <source>
        <dbReference type="ARBA" id="ARBA00023015"/>
    </source>
</evidence>
<feature type="domain" description="Dof-type" evidence="11">
    <location>
        <begin position="13"/>
        <end position="67"/>
    </location>
</feature>
<dbReference type="Pfam" id="PF02701">
    <property type="entry name" value="Zn_ribbon_Dof"/>
    <property type="match status" value="1"/>
</dbReference>
<dbReference type="GO" id="GO:0003700">
    <property type="term" value="F:DNA-binding transcription factor activity"/>
    <property type="evidence" value="ECO:0007669"/>
    <property type="project" value="UniProtKB-UniRule"/>
</dbReference>
<dbReference type="InterPro" id="IPR045174">
    <property type="entry name" value="Dof"/>
</dbReference>